<dbReference type="PROSITE" id="PS50985">
    <property type="entry name" value="GRAS"/>
    <property type="match status" value="1"/>
</dbReference>
<evidence type="ECO:0000313" key="5">
    <source>
        <dbReference type="Proteomes" id="UP000825935"/>
    </source>
</evidence>
<evidence type="ECO:0000256" key="2">
    <source>
        <dbReference type="ARBA" id="ARBA00023163"/>
    </source>
</evidence>
<evidence type="ECO:0000256" key="1">
    <source>
        <dbReference type="ARBA" id="ARBA00023015"/>
    </source>
</evidence>
<feature type="region of interest" description="Disordered" evidence="3">
    <location>
        <begin position="48"/>
        <end position="77"/>
    </location>
</feature>
<feature type="region of interest" description="Disordered" evidence="3">
    <location>
        <begin position="105"/>
        <end position="147"/>
    </location>
</feature>
<organism evidence="4 5">
    <name type="scientific">Ceratopteris richardii</name>
    <name type="common">Triangle waterfern</name>
    <dbReference type="NCBI Taxonomy" id="49495"/>
    <lineage>
        <taxon>Eukaryota</taxon>
        <taxon>Viridiplantae</taxon>
        <taxon>Streptophyta</taxon>
        <taxon>Embryophyta</taxon>
        <taxon>Tracheophyta</taxon>
        <taxon>Polypodiopsida</taxon>
        <taxon>Polypodiidae</taxon>
        <taxon>Polypodiales</taxon>
        <taxon>Pteridineae</taxon>
        <taxon>Pteridaceae</taxon>
        <taxon>Parkerioideae</taxon>
        <taxon>Ceratopteris</taxon>
    </lineage>
</organism>
<feature type="compositionally biased region" description="Polar residues" evidence="3">
    <location>
        <begin position="50"/>
        <end position="77"/>
    </location>
</feature>
<keyword evidence="1" id="KW-0805">Transcription regulation</keyword>
<gene>
    <name evidence="4" type="ORF">KP509_01G080800</name>
</gene>
<evidence type="ECO:0000256" key="3">
    <source>
        <dbReference type="SAM" id="MobiDB-lite"/>
    </source>
</evidence>
<dbReference type="AlphaFoldDB" id="A0A8T2VHU9"/>
<name>A0A8T2VHU9_CERRI</name>
<sequence length="845" mass="93941">MDSSFGLLLDQAWLRTQQLSHRQSSSGLSSLACSSSSLSASLSISSSILPDTQSPVPSTSGDFSPSTNDTWSPFPSVDSPSWESEFTPISEAVFGHASFHNTSSFSSVSSSDSSEHTPHEVSTSPYRGPSSGSSDPWMPGNQPLHNSTDLYEISSEVHEASFADDVLMDPAIEFISEMLTDKKMEDEKCMEQECLSYQAILHRVPADGSCMYAPCSAESQKYNPVHEEEDYGWIDNVLVADPFTGLDATSERIRQVESWNDFHQQNNGLKAWSHPLDSLGFYRSDTDSSIYLDSSSSSFPLHEGSRTKIADRSLTPPHAALTLPSVNHIPVQTSVSSNPFSNILGTMDATLPNGGLIFGESHALQNPSKSWGFEISQISSSEPVKTVHSQKGQCVTDRNESSEVTKQAEPIRGSDESDISFVQNEYLNAEKHAKMYGDWWPSKESRRVTKKRSNGKRKENSESTVDLRALLVECAQAIGANNLKKAYEIVQDLQQHASTVGTSSQRLAYYFTEGIMARLSSTGPQRYTAMSTNRPSAAIMLKGFRVILENCPFAKIAHFFANQNILKISEGASRLHIVDYGILYGVQWPALISALAERKGGPPSLRISGIEFPHPGPNPSMRVEETGRRLAEYARTYKVPFEYKPIAKNWEDVEAGDLDLQEGEVLVVNSVNRLRHLMDETVVNPSPRRLVLNRMRSLNPDIVVIAITNAGYNAPFFVSRFREALYHYSSKLDLIETALAGADEPLRVMLEREVIGRDILNVVACEGHERVERPETYRQWQARFERSGFKPVPLDPIVLKKATDVVKAFYHKDFSVDDDSKWMLMGWKGRIMEAHSAWKPIPCVA</sequence>
<comment type="caution">
    <text evidence="4">The sequence shown here is derived from an EMBL/GenBank/DDBJ whole genome shotgun (WGS) entry which is preliminary data.</text>
</comment>
<feature type="region of interest" description="Disordered" evidence="3">
    <location>
        <begin position="443"/>
        <end position="462"/>
    </location>
</feature>
<feature type="compositionally biased region" description="Polar residues" evidence="3">
    <location>
        <begin position="384"/>
        <end position="393"/>
    </location>
</feature>
<accession>A0A8T2VHU9</accession>
<feature type="compositionally biased region" description="Polar residues" evidence="3">
    <location>
        <begin position="120"/>
        <end position="134"/>
    </location>
</feature>
<dbReference type="OrthoDB" id="47276at2759"/>
<dbReference type="PANTHER" id="PTHR31636">
    <property type="entry name" value="OSJNBA0084A10.13 PROTEIN-RELATED"/>
    <property type="match status" value="1"/>
</dbReference>
<proteinExistence type="predicted"/>
<protein>
    <submittedName>
        <fullName evidence="4">Uncharacterized protein</fullName>
    </submittedName>
</protein>
<reference evidence="4" key="1">
    <citation type="submission" date="2021-08" db="EMBL/GenBank/DDBJ databases">
        <title>WGS assembly of Ceratopteris richardii.</title>
        <authorList>
            <person name="Marchant D.B."/>
            <person name="Chen G."/>
            <person name="Jenkins J."/>
            <person name="Shu S."/>
            <person name="Leebens-Mack J."/>
            <person name="Grimwood J."/>
            <person name="Schmutz J."/>
            <person name="Soltis P."/>
            <person name="Soltis D."/>
            <person name="Chen Z.-H."/>
        </authorList>
    </citation>
    <scope>NUCLEOTIDE SEQUENCE</scope>
    <source>
        <strain evidence="4">Whitten #5841</strain>
        <tissue evidence="4">Leaf</tissue>
    </source>
</reference>
<feature type="region of interest" description="Disordered" evidence="3">
    <location>
        <begin position="384"/>
        <end position="414"/>
    </location>
</feature>
<dbReference type="InterPro" id="IPR005202">
    <property type="entry name" value="TF_GRAS"/>
</dbReference>
<keyword evidence="5" id="KW-1185">Reference proteome</keyword>
<dbReference type="EMBL" id="CM035406">
    <property type="protein sequence ID" value="KAH7446892.1"/>
    <property type="molecule type" value="Genomic_DNA"/>
</dbReference>
<keyword evidence="2" id="KW-0804">Transcription</keyword>
<dbReference type="Pfam" id="PF03514">
    <property type="entry name" value="GRAS"/>
    <property type="match status" value="1"/>
</dbReference>
<evidence type="ECO:0000313" key="4">
    <source>
        <dbReference type="EMBL" id="KAH7446892.1"/>
    </source>
</evidence>
<dbReference type="Proteomes" id="UP000825935">
    <property type="component" value="Chromosome 1"/>
</dbReference>